<sequence>MICGKGQMKPLREDNTVCSVTLEQFWDLESIGIMDEPEETDGEIAINQFVNPVQWKNNRYEVRWPWKSLDPPLQTKFALCLDRLKVTAKRLQQDNELMKTYNDTSMISSTKG</sequence>
<organism evidence="1 2">
    <name type="scientific">Ascaris lumbricoides</name>
    <name type="common">Giant roundworm</name>
    <dbReference type="NCBI Taxonomy" id="6252"/>
    <lineage>
        <taxon>Eukaryota</taxon>
        <taxon>Metazoa</taxon>
        <taxon>Ecdysozoa</taxon>
        <taxon>Nematoda</taxon>
        <taxon>Chromadorea</taxon>
        <taxon>Rhabditida</taxon>
        <taxon>Spirurina</taxon>
        <taxon>Ascaridomorpha</taxon>
        <taxon>Ascaridoidea</taxon>
        <taxon>Ascarididae</taxon>
        <taxon>Ascaris</taxon>
    </lineage>
</organism>
<proteinExistence type="predicted"/>
<accession>A0A0M3HS22</accession>
<protein>
    <submittedName>
        <fullName evidence="2">Apt1 domain-containing protein</fullName>
    </submittedName>
</protein>
<evidence type="ECO:0000313" key="2">
    <source>
        <dbReference type="WBParaSite" id="ALUE_0000520501-mRNA-1"/>
    </source>
</evidence>
<evidence type="ECO:0000313" key="1">
    <source>
        <dbReference type="Proteomes" id="UP000036681"/>
    </source>
</evidence>
<dbReference type="AlphaFoldDB" id="A0A0M3HS22"/>
<keyword evidence="1" id="KW-1185">Reference proteome</keyword>
<reference evidence="2" key="1">
    <citation type="submission" date="2017-02" db="UniProtKB">
        <authorList>
            <consortium name="WormBaseParasite"/>
        </authorList>
    </citation>
    <scope>IDENTIFICATION</scope>
</reference>
<dbReference type="WBParaSite" id="ALUE_0000520501-mRNA-1">
    <property type="protein sequence ID" value="ALUE_0000520501-mRNA-1"/>
    <property type="gene ID" value="ALUE_0000520501"/>
</dbReference>
<name>A0A0M3HS22_ASCLU</name>
<dbReference type="Proteomes" id="UP000036681">
    <property type="component" value="Unplaced"/>
</dbReference>